<reference evidence="3" key="2">
    <citation type="submission" date="2019-12" db="EMBL/GenBank/DDBJ databases">
        <authorList>
            <person name="Studholme D.J."/>
            <person name="Sarris P."/>
        </authorList>
    </citation>
    <scope>NUCLEOTIDE SEQUENCE</scope>
    <source>
        <strain evidence="3">PFS-1207/04</strain>
        <tissue evidence="3">Leaf</tissue>
    </source>
</reference>
<protein>
    <submittedName>
        <fullName evidence="2">Uncharacterized protein</fullName>
    </submittedName>
</protein>
<evidence type="ECO:0000313" key="2">
    <source>
        <dbReference type="EMBL" id="KAF2547159.1"/>
    </source>
</evidence>
<evidence type="ECO:0000256" key="1">
    <source>
        <dbReference type="SAM" id="MobiDB-lite"/>
    </source>
</evidence>
<proteinExistence type="predicted"/>
<keyword evidence="4" id="KW-1185">Reference proteome</keyword>
<dbReference type="EMBL" id="QGKV02000297">
    <property type="protein sequence ID" value="KAF3607361.1"/>
    <property type="molecule type" value="Genomic_DNA"/>
</dbReference>
<comment type="caution">
    <text evidence="2">The sequence shown here is derived from an EMBL/GenBank/DDBJ whole genome shotgun (WGS) entry which is preliminary data.</text>
</comment>
<sequence>MAGTDGKHVVCCSEHEASMCFSEHGGTLLMSWRSWTEPRRRVVDVLQQKKSLDLEAGSRRQDPDPGAGPWKSEAGP</sequence>
<organism evidence="2">
    <name type="scientific">Brassica cretica</name>
    <name type="common">Mustard</name>
    <dbReference type="NCBI Taxonomy" id="69181"/>
    <lineage>
        <taxon>Eukaryota</taxon>
        <taxon>Viridiplantae</taxon>
        <taxon>Streptophyta</taxon>
        <taxon>Embryophyta</taxon>
        <taxon>Tracheophyta</taxon>
        <taxon>Spermatophyta</taxon>
        <taxon>Magnoliopsida</taxon>
        <taxon>eudicotyledons</taxon>
        <taxon>Gunneridae</taxon>
        <taxon>Pentapetalae</taxon>
        <taxon>rosids</taxon>
        <taxon>malvids</taxon>
        <taxon>Brassicales</taxon>
        <taxon>Brassicaceae</taxon>
        <taxon>Brassiceae</taxon>
        <taxon>Brassica</taxon>
    </lineage>
</organism>
<evidence type="ECO:0000313" key="3">
    <source>
        <dbReference type="EMBL" id="KAF3607361.1"/>
    </source>
</evidence>
<dbReference type="Proteomes" id="UP000266723">
    <property type="component" value="Unassembled WGS sequence"/>
</dbReference>
<gene>
    <name evidence="3" type="ORF">DY000_02047043</name>
    <name evidence="2" type="ORF">F2Q70_00021056</name>
</gene>
<dbReference type="EMBL" id="QGKY02001925">
    <property type="protein sequence ID" value="KAF2547159.1"/>
    <property type="molecule type" value="Genomic_DNA"/>
</dbReference>
<accession>A0A3N6PMA5</accession>
<feature type="region of interest" description="Disordered" evidence="1">
    <location>
        <begin position="49"/>
        <end position="76"/>
    </location>
</feature>
<evidence type="ECO:0000313" key="4">
    <source>
        <dbReference type="Proteomes" id="UP000266723"/>
    </source>
</evidence>
<dbReference type="AlphaFoldDB" id="A0A3N6PMA5"/>
<reference evidence="3 4" key="3">
    <citation type="journal article" date="2020" name="BMC Genomics">
        <title>Intraspecific diversification of the crop wild relative Brassica cretica Lam. using demographic model selection.</title>
        <authorList>
            <person name="Kioukis A."/>
            <person name="Michalopoulou V.A."/>
            <person name="Briers L."/>
            <person name="Pirintsos S."/>
            <person name="Studholme D.J."/>
            <person name="Pavlidis P."/>
            <person name="Sarris P.F."/>
        </authorList>
    </citation>
    <scope>NUCLEOTIDE SEQUENCE [LARGE SCALE GENOMIC DNA]</scope>
    <source>
        <strain evidence="4">cv. PFS-1207/04</strain>
        <strain evidence="3">PFS-1207/04</strain>
    </source>
</reference>
<feature type="compositionally biased region" description="Basic and acidic residues" evidence="1">
    <location>
        <begin position="50"/>
        <end position="63"/>
    </location>
</feature>
<name>A0A3N6PMA5_BRACR</name>
<reference evidence="2" key="1">
    <citation type="submission" date="2019-12" db="EMBL/GenBank/DDBJ databases">
        <title>Genome sequencing and annotation of Brassica cretica.</title>
        <authorList>
            <person name="Studholme D.J."/>
            <person name="Sarris P.F."/>
        </authorList>
    </citation>
    <scope>NUCLEOTIDE SEQUENCE</scope>
    <source>
        <strain evidence="2">PFS-102/07</strain>
        <tissue evidence="2">Leaf</tissue>
    </source>
</reference>